<dbReference type="RefSeq" id="WP_377058680.1">
    <property type="nucleotide sequence ID" value="NZ_JBHLUU010000114.1"/>
</dbReference>
<gene>
    <name evidence="1" type="ORF">ACFFHF_17175</name>
</gene>
<evidence type="ECO:0000313" key="2">
    <source>
        <dbReference type="Proteomes" id="UP001589738"/>
    </source>
</evidence>
<name>A0ABV6KYI9_9BACI</name>
<comment type="caution">
    <text evidence="1">The sequence shown here is derived from an EMBL/GenBank/DDBJ whole genome shotgun (WGS) entry which is preliminary data.</text>
</comment>
<organism evidence="1 2">
    <name type="scientific">Robertmurraya beringensis</name>
    <dbReference type="NCBI Taxonomy" id="641660"/>
    <lineage>
        <taxon>Bacteria</taxon>
        <taxon>Bacillati</taxon>
        <taxon>Bacillota</taxon>
        <taxon>Bacilli</taxon>
        <taxon>Bacillales</taxon>
        <taxon>Bacillaceae</taxon>
        <taxon>Robertmurraya</taxon>
    </lineage>
</organism>
<proteinExistence type="predicted"/>
<dbReference type="Proteomes" id="UP001589738">
    <property type="component" value="Unassembled WGS sequence"/>
</dbReference>
<reference evidence="1 2" key="1">
    <citation type="submission" date="2024-09" db="EMBL/GenBank/DDBJ databases">
        <authorList>
            <person name="Sun Q."/>
            <person name="Mori K."/>
        </authorList>
    </citation>
    <scope>NUCLEOTIDE SEQUENCE [LARGE SCALE GENOMIC DNA]</scope>
    <source>
        <strain evidence="1 2">CGMCC 1.9126</strain>
    </source>
</reference>
<sequence>MTYSYLCVGCNQGLKYNGFKGQQVVLKHIRHGEVIESIQGEYDGYGQVINDSWDSLKEVQRSLWCFEDSIDYNKKVYQGQLMNWIDFRILKAKERGIDMVPGDKTWKSGYDLTQHMINEWENIPFIPVEHPRSGIEAWHLPCHESSSKEQLDSHTISKVDPYLAMGDL</sequence>
<evidence type="ECO:0000313" key="1">
    <source>
        <dbReference type="EMBL" id="MFC0476938.1"/>
    </source>
</evidence>
<keyword evidence="2" id="KW-1185">Reference proteome</keyword>
<accession>A0ABV6KYI9</accession>
<dbReference type="EMBL" id="JBHLUU010000114">
    <property type="protein sequence ID" value="MFC0476938.1"/>
    <property type="molecule type" value="Genomic_DNA"/>
</dbReference>
<protein>
    <submittedName>
        <fullName evidence="1">Uncharacterized protein</fullName>
    </submittedName>
</protein>